<dbReference type="PROSITE" id="PS50089">
    <property type="entry name" value="ZF_RING_2"/>
    <property type="match status" value="1"/>
</dbReference>
<dbReference type="InterPro" id="IPR027417">
    <property type="entry name" value="P-loop_NTPase"/>
</dbReference>
<dbReference type="InterPro" id="IPR017907">
    <property type="entry name" value="Znf_RING_CS"/>
</dbReference>
<dbReference type="GO" id="GO:0005524">
    <property type="term" value="F:ATP binding"/>
    <property type="evidence" value="ECO:0007669"/>
    <property type="project" value="InterPro"/>
</dbReference>
<accession>A0A0M0K6T5</accession>
<reference evidence="10" key="1">
    <citation type="journal article" date="2015" name="PLoS Genet.">
        <title>Genome Sequence and Transcriptome Analyses of Chrysochromulina tobin: Metabolic Tools for Enhanced Algal Fitness in the Prominent Order Prymnesiales (Haptophyceae).</title>
        <authorList>
            <person name="Hovde B.T."/>
            <person name="Deodato C.R."/>
            <person name="Hunsperger H.M."/>
            <person name="Ryken S.A."/>
            <person name="Yost W."/>
            <person name="Jha R.K."/>
            <person name="Patterson J."/>
            <person name="Monnat R.J. Jr."/>
            <person name="Barlow S.B."/>
            <person name="Starkenburg S.R."/>
            <person name="Cattolico R.A."/>
        </authorList>
    </citation>
    <scope>NUCLEOTIDE SEQUENCE</scope>
    <source>
        <strain evidence="10">CCMP291</strain>
    </source>
</reference>
<dbReference type="InterPro" id="IPR038718">
    <property type="entry name" value="SNF2-like_sf"/>
</dbReference>
<dbReference type="GO" id="GO:0008270">
    <property type="term" value="F:zinc ion binding"/>
    <property type="evidence" value="ECO:0007669"/>
    <property type="project" value="UniProtKB-KW"/>
</dbReference>
<dbReference type="Pfam" id="PF13445">
    <property type="entry name" value="zf-RING_UBOX"/>
    <property type="match status" value="1"/>
</dbReference>
<sequence>MSLTPPPASPTVLPISTRGGILADEMGLGKSVEVLSLLLAHPRAADAEASSELMGLEGAPADADDSLPCVCQGQPTDFDGSWVSCDVCGRWVHACCAGFGSAAEAEAAREYRCLVCACREGERQPRACGATLLVCPTAILGQWHDEVAKHVHGGSLRVVKYCGLREALHEGWKRPGRLASQHPAHLGACDLVLTTFETLRAELDHAPDESAQEVAGRQMRARPNGGGGDDDVHVLYPRGRGTANDVRRTVSPLLSLTWWRLVLDEAQMVESGTAKAAAMARRLHAINRWAVSGTPMGRGRLGDLQGLMAFLRLTPWNERAWWSHAIELPLGGGKGGGTAAGTAAACCHPQLGAFGIKGRRGGSGQQHLGLANPLSMRAILAKLIEDERSQCEEQQRRILFNLSALGSMQAMKGRTARATSGVGGDVPLWLEVGEMQLMEAELEADALQLLHMTHNHAACRRHAVEQAQHAPRADQPGHAEHAPSDEPPNEAERRAERQQLLQPKRDLAVDSTEHEPPLIADATRLHAQLVSERSAVASAQRAQWSHARDEVERRLKHIGTSPWLTHAHRAIASLPAQQAALLRDKWLAEASLTGAAASACAISAAAAVEWLLRERQRSLEQRERLTRGLLALAPHPSAEEVRQSGDCMRCRQDWGKKGAVCAHCHLEGHYDAFFYTLFSHRRQRKVEIVPSHNLAGQFASDAGAAAGNTGEAFLEDGPLLRLIHALTSWIGSQAALASHLDELTTAVTTMELVKTAEEMEALAPIEAERHRFVGLWEYAERKQKYEADLLLARDDLRAARSQYAFLRQQADQIDTEAAGEAPHELESCPVCHEEMGRERTVPRCAHSLCSACAEKIMRRHGGRFVCPLCREPSDAPALASELRWADGSSKGTRVIGSWGTKVTAVVEAVLGLPVGDKCLIFSQWDDLLALIARALHDNGVRHGRLQGRQTLDAELYAFRHSAEVRALLLPLRSGANGINLVEAQHVMLVEPLIERAVEAQAIGRIHRMSQTRETTVHRFVVHDTIEETIFGLRKAGAATECASPAVTDGSGAEGNAAPGSHCARAAAQAGGSPSKRKRKVEESKVLSWDTVQALFSS</sequence>
<evidence type="ECO:0000256" key="7">
    <source>
        <dbReference type="SAM" id="MobiDB-lite"/>
    </source>
</evidence>
<evidence type="ECO:0000313" key="9">
    <source>
        <dbReference type="EMBL" id="KOO34510.1"/>
    </source>
</evidence>
<dbReference type="InterPro" id="IPR001841">
    <property type="entry name" value="Znf_RING"/>
</dbReference>
<dbReference type="GO" id="GO:0016787">
    <property type="term" value="F:hydrolase activity"/>
    <property type="evidence" value="ECO:0007669"/>
    <property type="project" value="UniProtKB-KW"/>
</dbReference>
<evidence type="ECO:0000256" key="5">
    <source>
        <dbReference type="PROSITE-ProRule" id="PRU00175"/>
    </source>
</evidence>
<feature type="coiled-coil region" evidence="6">
    <location>
        <begin position="782"/>
        <end position="816"/>
    </location>
</feature>
<keyword evidence="4" id="KW-0862">Zinc</keyword>
<dbReference type="InterPro" id="IPR001650">
    <property type="entry name" value="Helicase_C-like"/>
</dbReference>
<dbReference type="OrthoDB" id="423559at2759"/>
<dbReference type="InterPro" id="IPR052583">
    <property type="entry name" value="ATP-helicase/E3_Ub-Ligase"/>
</dbReference>
<dbReference type="SMART" id="SM00184">
    <property type="entry name" value="RING"/>
    <property type="match status" value="1"/>
</dbReference>
<dbReference type="Pfam" id="PF00271">
    <property type="entry name" value="Helicase_C"/>
    <property type="match status" value="1"/>
</dbReference>
<dbReference type="CDD" id="cd16564">
    <property type="entry name" value="RING-HC_RNF222"/>
    <property type="match status" value="1"/>
</dbReference>
<name>A0A0M0K6T5_9EUKA</name>
<dbReference type="PANTHER" id="PTHR45865:SF1">
    <property type="entry name" value="E3 UBIQUITIN-PROTEIN LIGASE SHPRH"/>
    <property type="match status" value="1"/>
</dbReference>
<feature type="region of interest" description="Disordered" evidence="7">
    <location>
        <begin position="1048"/>
        <end position="1082"/>
    </location>
</feature>
<dbReference type="SUPFAM" id="SSF57850">
    <property type="entry name" value="RING/U-box"/>
    <property type="match status" value="1"/>
</dbReference>
<keyword evidence="3" id="KW-0378">Hydrolase</keyword>
<dbReference type="InterPro" id="IPR014001">
    <property type="entry name" value="Helicase_ATP-bd"/>
</dbReference>
<dbReference type="InterPro" id="IPR011011">
    <property type="entry name" value="Znf_FYVE_PHD"/>
</dbReference>
<dbReference type="PROSITE" id="PS01359">
    <property type="entry name" value="ZF_PHD_1"/>
    <property type="match status" value="1"/>
</dbReference>
<keyword evidence="2 5" id="KW-0863">Zinc-finger</keyword>
<evidence type="ECO:0000259" key="8">
    <source>
        <dbReference type="PROSITE" id="PS50089"/>
    </source>
</evidence>
<dbReference type="SMART" id="SM00249">
    <property type="entry name" value="PHD"/>
    <property type="match status" value="1"/>
</dbReference>
<dbReference type="AlphaFoldDB" id="A0A0M0K6T5"/>
<keyword evidence="1" id="KW-0479">Metal-binding</keyword>
<evidence type="ECO:0000256" key="1">
    <source>
        <dbReference type="ARBA" id="ARBA00022723"/>
    </source>
</evidence>
<evidence type="ECO:0000256" key="3">
    <source>
        <dbReference type="ARBA" id="ARBA00022801"/>
    </source>
</evidence>
<dbReference type="InterPro" id="IPR049730">
    <property type="entry name" value="SNF2/RAD54-like_C"/>
</dbReference>
<dbReference type="Gene3D" id="3.40.50.10810">
    <property type="entry name" value="Tandem AAA-ATPase domain"/>
    <property type="match status" value="3"/>
</dbReference>
<dbReference type="InterPro" id="IPR001965">
    <property type="entry name" value="Znf_PHD"/>
</dbReference>
<dbReference type="Gene3D" id="3.40.50.300">
    <property type="entry name" value="P-loop containing nucleotide triphosphate hydrolases"/>
    <property type="match status" value="1"/>
</dbReference>
<dbReference type="Proteomes" id="UP000037460">
    <property type="component" value="Unassembled WGS sequence"/>
</dbReference>
<dbReference type="InterPro" id="IPR027370">
    <property type="entry name" value="Znf-RING_euk"/>
</dbReference>
<feature type="compositionally biased region" description="Basic and acidic residues" evidence="7">
    <location>
        <begin position="471"/>
        <end position="498"/>
    </location>
</feature>
<dbReference type="PANTHER" id="PTHR45865">
    <property type="entry name" value="E3 UBIQUITIN-PROTEIN LIGASE SHPRH FAMILY MEMBER"/>
    <property type="match status" value="1"/>
</dbReference>
<evidence type="ECO:0000256" key="2">
    <source>
        <dbReference type="ARBA" id="ARBA00022771"/>
    </source>
</evidence>
<feature type="domain" description="RING-type" evidence="8">
    <location>
        <begin position="828"/>
        <end position="870"/>
    </location>
</feature>
<proteinExistence type="predicted"/>
<dbReference type="SUPFAM" id="SSF52540">
    <property type="entry name" value="P-loop containing nucleoside triphosphate hydrolases"/>
    <property type="match status" value="2"/>
</dbReference>
<organism evidence="9 10">
    <name type="scientific">Chrysochromulina tobinii</name>
    <dbReference type="NCBI Taxonomy" id="1460289"/>
    <lineage>
        <taxon>Eukaryota</taxon>
        <taxon>Haptista</taxon>
        <taxon>Haptophyta</taxon>
        <taxon>Prymnesiophyceae</taxon>
        <taxon>Prymnesiales</taxon>
        <taxon>Chrysochromulinaceae</taxon>
        <taxon>Chrysochromulina</taxon>
    </lineage>
</organism>
<dbReference type="InterPro" id="IPR019786">
    <property type="entry name" value="Zinc_finger_PHD-type_CS"/>
</dbReference>
<dbReference type="InterPro" id="IPR000330">
    <property type="entry name" value="SNF2_N"/>
</dbReference>
<feature type="region of interest" description="Disordered" evidence="7">
    <location>
        <begin position="464"/>
        <end position="498"/>
    </location>
</feature>
<keyword evidence="10" id="KW-1185">Reference proteome</keyword>
<dbReference type="Gene3D" id="3.30.40.10">
    <property type="entry name" value="Zinc/RING finger domain, C3HC4 (zinc finger)"/>
    <property type="match status" value="2"/>
</dbReference>
<dbReference type="Pfam" id="PF00176">
    <property type="entry name" value="SNF2-rel_dom"/>
    <property type="match status" value="1"/>
</dbReference>
<evidence type="ECO:0000256" key="6">
    <source>
        <dbReference type="SAM" id="Coils"/>
    </source>
</evidence>
<evidence type="ECO:0000313" key="10">
    <source>
        <dbReference type="Proteomes" id="UP000037460"/>
    </source>
</evidence>
<dbReference type="PROSITE" id="PS00518">
    <property type="entry name" value="ZF_RING_1"/>
    <property type="match status" value="1"/>
</dbReference>
<protein>
    <submittedName>
        <fullName evidence="9">E3 ubiquitin-protein ligase shprh</fullName>
    </submittedName>
</protein>
<evidence type="ECO:0000256" key="4">
    <source>
        <dbReference type="ARBA" id="ARBA00022833"/>
    </source>
</evidence>
<dbReference type="SMART" id="SM00487">
    <property type="entry name" value="DEXDc"/>
    <property type="match status" value="1"/>
</dbReference>
<dbReference type="EMBL" id="JWZX01001195">
    <property type="protein sequence ID" value="KOO34510.1"/>
    <property type="molecule type" value="Genomic_DNA"/>
</dbReference>
<gene>
    <name evidence="9" type="ORF">Ctob_010235</name>
</gene>
<comment type="caution">
    <text evidence="9">The sequence shown here is derived from an EMBL/GenBank/DDBJ whole genome shotgun (WGS) entry which is preliminary data.</text>
</comment>
<keyword evidence="6" id="KW-0175">Coiled coil</keyword>
<dbReference type="InterPro" id="IPR013083">
    <property type="entry name" value="Znf_RING/FYVE/PHD"/>
</dbReference>
<dbReference type="SUPFAM" id="SSF57903">
    <property type="entry name" value="FYVE/PHD zinc finger"/>
    <property type="match status" value="1"/>
</dbReference>
<dbReference type="CDD" id="cd18793">
    <property type="entry name" value="SF2_C_SNF"/>
    <property type="match status" value="1"/>
</dbReference>